<dbReference type="InterPro" id="IPR047140">
    <property type="entry name" value="LabA"/>
</dbReference>
<dbReference type="GO" id="GO:0004540">
    <property type="term" value="F:RNA nuclease activity"/>
    <property type="evidence" value="ECO:0007669"/>
    <property type="project" value="InterPro"/>
</dbReference>
<feature type="compositionally biased region" description="Pro residues" evidence="1">
    <location>
        <begin position="297"/>
        <end position="306"/>
    </location>
</feature>
<evidence type="ECO:0000313" key="4">
    <source>
        <dbReference type="Proteomes" id="UP000251891"/>
    </source>
</evidence>
<dbReference type="PANTHER" id="PTHR35458">
    <property type="entry name" value="SLR0755 PROTEIN"/>
    <property type="match status" value="1"/>
</dbReference>
<dbReference type="InterPro" id="IPR021139">
    <property type="entry name" value="NYN"/>
</dbReference>
<feature type="region of interest" description="Disordered" evidence="1">
    <location>
        <begin position="181"/>
        <end position="379"/>
    </location>
</feature>
<feature type="domain" description="NYN" evidence="2">
    <location>
        <begin position="12"/>
        <end position="165"/>
    </location>
</feature>
<gene>
    <name evidence="3" type="ORF">DPM19_18020</name>
</gene>
<dbReference type="RefSeq" id="WP_111869117.1">
    <property type="nucleotide sequence ID" value="NZ_QLYX01000008.1"/>
</dbReference>
<dbReference type="OrthoDB" id="9800236at2"/>
<reference evidence="3 4" key="1">
    <citation type="submission" date="2018-06" db="EMBL/GenBank/DDBJ databases">
        <title>Actinomadura craniellae sp. nov. isolated from marine sponge Craniella sp.</title>
        <authorList>
            <person name="Li L."/>
            <person name="Xu Q.H."/>
            <person name="Lin H.W."/>
            <person name="Lu Y.H."/>
        </authorList>
    </citation>
    <scope>NUCLEOTIDE SEQUENCE [LARGE SCALE GENOMIC DNA]</scope>
    <source>
        <strain evidence="3 4">LHW63021</strain>
    </source>
</reference>
<organism evidence="3 4">
    <name type="scientific">Actinomadura craniellae</name>
    <dbReference type="NCBI Taxonomy" id="2231787"/>
    <lineage>
        <taxon>Bacteria</taxon>
        <taxon>Bacillati</taxon>
        <taxon>Actinomycetota</taxon>
        <taxon>Actinomycetes</taxon>
        <taxon>Streptosporangiales</taxon>
        <taxon>Thermomonosporaceae</taxon>
        <taxon>Actinomadura</taxon>
    </lineage>
</organism>
<proteinExistence type="predicted"/>
<dbReference type="Pfam" id="PF01936">
    <property type="entry name" value="NYN"/>
    <property type="match status" value="1"/>
</dbReference>
<accession>A0A365H3H7</accession>
<sequence>MDRCALFVDAGYLLADGAMAVHGTRHRETVSWDFSGLLQLLGNLGRERTGLPLLRCYWYEATVEGRRAPEHEALADLPGLKLRLGRIRPGRREGVDSEIHRDLMTLARNGAIADAILVSGDEDLAQVITDAQDLGVRVTVVHVAADGNWTISRVLRQECDDLIEIGSGHLRPYVNLLAGRDSGGSPGPLSNGHAGGPGGSVAPLQTTPHSSPPPGSPITGSPQLPAPASIGGGLGSSSLGTQSLGSLGTQSSPSPQFGSNLGSSSSPGGFGSGFGGGGGTTTTGGHSLPALPSSLQVPPPTPPQVQPSPVTGPQYLSQPQAQPQPQAPMPQPPAVPQQPSPYTGPQPITPAVTQPAAPSLADAVKAAHQEGQDFGESVARDAPALWLEAVLARKPRMPSDLEARLLQGSSLPIDFLLHDEVRHALRRGFWDALERSRR</sequence>
<protein>
    <submittedName>
        <fullName evidence="3">NYN domain-containing protein</fullName>
    </submittedName>
</protein>
<keyword evidence="4" id="KW-1185">Reference proteome</keyword>
<comment type="caution">
    <text evidence="3">The sequence shown here is derived from an EMBL/GenBank/DDBJ whole genome shotgun (WGS) entry which is preliminary data.</text>
</comment>
<feature type="compositionally biased region" description="Gly residues" evidence="1">
    <location>
        <begin position="268"/>
        <end position="282"/>
    </location>
</feature>
<dbReference type="Gene3D" id="3.40.50.1010">
    <property type="entry name" value="5'-nuclease"/>
    <property type="match status" value="1"/>
</dbReference>
<dbReference type="EMBL" id="QLYX01000008">
    <property type="protein sequence ID" value="RAY13576.1"/>
    <property type="molecule type" value="Genomic_DNA"/>
</dbReference>
<dbReference type="PANTHER" id="PTHR35458:SF8">
    <property type="entry name" value="SLR0650 PROTEIN"/>
    <property type="match status" value="1"/>
</dbReference>
<dbReference type="Proteomes" id="UP000251891">
    <property type="component" value="Unassembled WGS sequence"/>
</dbReference>
<feature type="compositionally biased region" description="Low complexity" evidence="1">
    <location>
        <begin position="236"/>
        <end position="267"/>
    </location>
</feature>
<feature type="compositionally biased region" description="Pro residues" evidence="1">
    <location>
        <begin position="325"/>
        <end position="348"/>
    </location>
</feature>
<evidence type="ECO:0000313" key="3">
    <source>
        <dbReference type="EMBL" id="RAY13576.1"/>
    </source>
</evidence>
<dbReference type="AlphaFoldDB" id="A0A365H3H7"/>
<evidence type="ECO:0000259" key="2">
    <source>
        <dbReference type="Pfam" id="PF01936"/>
    </source>
</evidence>
<evidence type="ECO:0000256" key="1">
    <source>
        <dbReference type="SAM" id="MobiDB-lite"/>
    </source>
</evidence>
<name>A0A365H3H7_9ACTN</name>